<name>A0A9P6JJ96_9AGAR</name>
<organism evidence="1 2">
    <name type="scientific">Crepidotus variabilis</name>
    <dbReference type="NCBI Taxonomy" id="179855"/>
    <lineage>
        <taxon>Eukaryota</taxon>
        <taxon>Fungi</taxon>
        <taxon>Dikarya</taxon>
        <taxon>Basidiomycota</taxon>
        <taxon>Agaricomycotina</taxon>
        <taxon>Agaricomycetes</taxon>
        <taxon>Agaricomycetidae</taxon>
        <taxon>Agaricales</taxon>
        <taxon>Agaricineae</taxon>
        <taxon>Crepidotaceae</taxon>
        <taxon>Crepidotus</taxon>
    </lineage>
</organism>
<sequence length="80" mass="9020">MLSRVATHFLTKKSAFDRKPRRYRSSRVGDKHVQSILRPLKSGGVHPVITLGIFVFTDALRCRGEPHEHFHVSCVGMGCC</sequence>
<dbReference type="Proteomes" id="UP000807306">
    <property type="component" value="Unassembled WGS sequence"/>
</dbReference>
<reference evidence="1" key="1">
    <citation type="submission" date="2020-11" db="EMBL/GenBank/DDBJ databases">
        <authorList>
            <consortium name="DOE Joint Genome Institute"/>
            <person name="Ahrendt S."/>
            <person name="Riley R."/>
            <person name="Andreopoulos W."/>
            <person name="Labutti K."/>
            <person name="Pangilinan J."/>
            <person name="Ruiz-Duenas F.J."/>
            <person name="Barrasa J.M."/>
            <person name="Sanchez-Garcia M."/>
            <person name="Camarero S."/>
            <person name="Miyauchi S."/>
            <person name="Serrano A."/>
            <person name="Linde D."/>
            <person name="Babiker R."/>
            <person name="Drula E."/>
            <person name="Ayuso-Fernandez I."/>
            <person name="Pacheco R."/>
            <person name="Padilla G."/>
            <person name="Ferreira P."/>
            <person name="Barriuso J."/>
            <person name="Kellner H."/>
            <person name="Castanera R."/>
            <person name="Alfaro M."/>
            <person name="Ramirez L."/>
            <person name="Pisabarro A.G."/>
            <person name="Kuo A."/>
            <person name="Tritt A."/>
            <person name="Lipzen A."/>
            <person name="He G."/>
            <person name="Yan M."/>
            <person name="Ng V."/>
            <person name="Cullen D."/>
            <person name="Martin F."/>
            <person name="Rosso M.-N."/>
            <person name="Henrissat B."/>
            <person name="Hibbett D."/>
            <person name="Martinez A.T."/>
            <person name="Grigoriev I.V."/>
        </authorList>
    </citation>
    <scope>NUCLEOTIDE SEQUENCE</scope>
    <source>
        <strain evidence="1">CBS 506.95</strain>
    </source>
</reference>
<comment type="caution">
    <text evidence="1">The sequence shown here is derived from an EMBL/GenBank/DDBJ whole genome shotgun (WGS) entry which is preliminary data.</text>
</comment>
<proteinExistence type="predicted"/>
<accession>A0A9P6JJ96</accession>
<keyword evidence="2" id="KW-1185">Reference proteome</keyword>
<evidence type="ECO:0000313" key="1">
    <source>
        <dbReference type="EMBL" id="KAF9522858.1"/>
    </source>
</evidence>
<dbReference type="EMBL" id="MU157932">
    <property type="protein sequence ID" value="KAF9522858.1"/>
    <property type="molecule type" value="Genomic_DNA"/>
</dbReference>
<dbReference type="AlphaFoldDB" id="A0A9P6JJ96"/>
<protein>
    <submittedName>
        <fullName evidence="1">Uncharacterized protein</fullName>
    </submittedName>
</protein>
<gene>
    <name evidence="1" type="ORF">CPB83DRAFT_863922</name>
</gene>
<evidence type="ECO:0000313" key="2">
    <source>
        <dbReference type="Proteomes" id="UP000807306"/>
    </source>
</evidence>